<sequence>PAKRKQLVYLILAISLHNGSSIVLQWLLQGKAERRFLKKAKVYDHLSQTKCISLRL</sequence>
<reference evidence="2 3" key="1">
    <citation type="submission" date="2014-04" db="EMBL/GenBank/DDBJ databases">
        <title>Evolutionary Origins and Diversification of the Mycorrhizal Mutualists.</title>
        <authorList>
            <consortium name="DOE Joint Genome Institute"/>
            <consortium name="Mycorrhizal Genomics Consortium"/>
            <person name="Kohler A."/>
            <person name="Kuo A."/>
            <person name="Nagy L.G."/>
            <person name="Floudas D."/>
            <person name="Copeland A."/>
            <person name="Barry K.W."/>
            <person name="Cichocki N."/>
            <person name="Veneault-Fourrey C."/>
            <person name="LaButti K."/>
            <person name="Lindquist E.A."/>
            <person name="Lipzen A."/>
            <person name="Lundell T."/>
            <person name="Morin E."/>
            <person name="Murat C."/>
            <person name="Riley R."/>
            <person name="Ohm R."/>
            <person name="Sun H."/>
            <person name="Tunlid A."/>
            <person name="Henrissat B."/>
            <person name="Grigoriev I.V."/>
            <person name="Hibbett D.S."/>
            <person name="Martin F."/>
        </authorList>
    </citation>
    <scope>NUCLEOTIDE SEQUENCE [LARGE SCALE GENOMIC DNA]</scope>
    <source>
        <strain evidence="2 3">FD-317 M1</strain>
    </source>
</reference>
<name>A0A0D0C547_9AGAR</name>
<feature type="transmembrane region" description="Helical" evidence="1">
    <location>
        <begin position="6"/>
        <end position="28"/>
    </location>
</feature>
<gene>
    <name evidence="2" type="ORF">GYMLUDRAFT_463230</name>
</gene>
<dbReference type="HOGENOM" id="CLU_3019857_0_0_1"/>
<organism evidence="2 3">
    <name type="scientific">Collybiopsis luxurians FD-317 M1</name>
    <dbReference type="NCBI Taxonomy" id="944289"/>
    <lineage>
        <taxon>Eukaryota</taxon>
        <taxon>Fungi</taxon>
        <taxon>Dikarya</taxon>
        <taxon>Basidiomycota</taxon>
        <taxon>Agaricomycotina</taxon>
        <taxon>Agaricomycetes</taxon>
        <taxon>Agaricomycetidae</taxon>
        <taxon>Agaricales</taxon>
        <taxon>Marasmiineae</taxon>
        <taxon>Omphalotaceae</taxon>
        <taxon>Collybiopsis</taxon>
        <taxon>Collybiopsis luxurians</taxon>
    </lineage>
</organism>
<dbReference type="AlphaFoldDB" id="A0A0D0C547"/>
<accession>A0A0D0C547</accession>
<dbReference type="Proteomes" id="UP000053593">
    <property type="component" value="Unassembled WGS sequence"/>
</dbReference>
<feature type="non-terminal residue" evidence="2">
    <location>
        <position position="1"/>
    </location>
</feature>
<evidence type="ECO:0000256" key="1">
    <source>
        <dbReference type="SAM" id="Phobius"/>
    </source>
</evidence>
<keyword evidence="3" id="KW-1185">Reference proteome</keyword>
<keyword evidence="1" id="KW-1133">Transmembrane helix</keyword>
<evidence type="ECO:0000313" key="3">
    <source>
        <dbReference type="Proteomes" id="UP000053593"/>
    </source>
</evidence>
<proteinExistence type="predicted"/>
<protein>
    <submittedName>
        <fullName evidence="2">Uncharacterized protein</fullName>
    </submittedName>
</protein>
<keyword evidence="1" id="KW-0472">Membrane</keyword>
<dbReference type="EMBL" id="KN834764">
    <property type="protein sequence ID" value="KIK63271.1"/>
    <property type="molecule type" value="Genomic_DNA"/>
</dbReference>
<evidence type="ECO:0000313" key="2">
    <source>
        <dbReference type="EMBL" id="KIK63271.1"/>
    </source>
</evidence>
<keyword evidence="1" id="KW-0812">Transmembrane</keyword>